<proteinExistence type="predicted"/>
<organism evidence="1 2">
    <name type="scientific">Lipomyces kononenkoae</name>
    <name type="common">Yeast</name>
    <dbReference type="NCBI Taxonomy" id="34357"/>
    <lineage>
        <taxon>Eukaryota</taxon>
        <taxon>Fungi</taxon>
        <taxon>Dikarya</taxon>
        <taxon>Ascomycota</taxon>
        <taxon>Saccharomycotina</taxon>
        <taxon>Lipomycetes</taxon>
        <taxon>Lipomycetales</taxon>
        <taxon>Lipomycetaceae</taxon>
        <taxon>Lipomyces</taxon>
    </lineage>
</organism>
<evidence type="ECO:0000313" key="2">
    <source>
        <dbReference type="Proteomes" id="UP001433508"/>
    </source>
</evidence>
<sequence>MHNLVAISIWLASAARMVLAGCGDTLLWKGDSHSSYCENDNEEYNFGAEWYGDGIESSLAIYSALFIHDNTGQTRSTTFFGELEYTGDYIGIAPGEISPGTCIDFTIWAGFATALSLLGIPSNGISSRSISNSTTFIHRETRKYNSPYVRGEKPRYLARYDANEGAFVVNDYADERDKLQPRAGISGVNPQGRIYASANDVKLRVVTATQGRTQDVPSLVDRDIETIANEICERWTHAGYSPNFNSRIETTVTLYDGYNMPFTIFIPAGVSREWCPPTLVYSATYDMLKWAVNNLATWGYFGFEDLNNVAQVGVVVGS</sequence>
<name>A0ACC3T0V4_LIPKO</name>
<gene>
    <name evidence="1" type="ORF">V1525DRAFT_403769</name>
</gene>
<accession>A0ACC3T0V4</accession>
<reference evidence="2" key="1">
    <citation type="journal article" date="2024" name="Front. Bioeng. Biotechnol.">
        <title>Genome-scale model development and genomic sequencing of the oleaginous clade Lipomyces.</title>
        <authorList>
            <person name="Czajka J.J."/>
            <person name="Han Y."/>
            <person name="Kim J."/>
            <person name="Mondo S.J."/>
            <person name="Hofstad B.A."/>
            <person name="Robles A."/>
            <person name="Haridas S."/>
            <person name="Riley R."/>
            <person name="LaButti K."/>
            <person name="Pangilinan J."/>
            <person name="Andreopoulos W."/>
            <person name="Lipzen A."/>
            <person name="Yan J."/>
            <person name="Wang M."/>
            <person name="Ng V."/>
            <person name="Grigoriev I.V."/>
            <person name="Spatafora J.W."/>
            <person name="Magnuson J.K."/>
            <person name="Baker S.E."/>
            <person name="Pomraning K.R."/>
        </authorList>
    </citation>
    <scope>NUCLEOTIDE SEQUENCE [LARGE SCALE GENOMIC DNA]</scope>
    <source>
        <strain evidence="2">CBS 7786</strain>
    </source>
</reference>
<comment type="caution">
    <text evidence="1">The sequence shown here is derived from an EMBL/GenBank/DDBJ whole genome shotgun (WGS) entry which is preliminary data.</text>
</comment>
<dbReference type="EMBL" id="MU971368">
    <property type="protein sequence ID" value="KAK9237497.1"/>
    <property type="molecule type" value="Genomic_DNA"/>
</dbReference>
<evidence type="ECO:0000313" key="1">
    <source>
        <dbReference type="EMBL" id="KAK9237497.1"/>
    </source>
</evidence>
<dbReference type="Proteomes" id="UP001433508">
    <property type="component" value="Unassembled WGS sequence"/>
</dbReference>
<protein>
    <submittedName>
        <fullName evidence="1">Uncharacterized protein</fullName>
    </submittedName>
</protein>
<keyword evidence="2" id="KW-1185">Reference proteome</keyword>